<keyword evidence="2" id="KW-1185">Reference proteome</keyword>
<gene>
    <name evidence="1" type="ORF">ROHU_015508</name>
</gene>
<name>A0A498NNU7_LABRO</name>
<dbReference type="AlphaFoldDB" id="A0A498NNU7"/>
<sequence length="150" mass="16742">MGPGPTDLPARRADQTALALLLRYPPVECQSTVFSSPASWQLVRGRAALGSLLSSLGSGEDRLTGWHMLDPTSTRHYESAAAKRIDSPFPASVGFYLCCNAFDFKRWYSKPEKDTFASEAKMARDLFSHKTSNRKNREVTSIAWFLCYSI</sequence>
<comment type="caution">
    <text evidence="1">The sequence shown here is derived from an EMBL/GenBank/DDBJ whole genome shotgun (WGS) entry which is preliminary data.</text>
</comment>
<dbReference type="EMBL" id="QBIY01011265">
    <property type="protein sequence ID" value="RXN33448.1"/>
    <property type="molecule type" value="Genomic_DNA"/>
</dbReference>
<protein>
    <submittedName>
        <fullName evidence="1">Uncharacterized protein</fullName>
    </submittedName>
</protein>
<evidence type="ECO:0000313" key="2">
    <source>
        <dbReference type="Proteomes" id="UP000290572"/>
    </source>
</evidence>
<accession>A0A498NNU7</accession>
<dbReference type="Proteomes" id="UP000290572">
    <property type="component" value="Unassembled WGS sequence"/>
</dbReference>
<proteinExistence type="predicted"/>
<reference evidence="1 2" key="1">
    <citation type="submission" date="2018-03" db="EMBL/GenBank/DDBJ databases">
        <title>Draft genome sequence of Rohu Carp (Labeo rohita).</title>
        <authorList>
            <person name="Das P."/>
            <person name="Kushwaha B."/>
            <person name="Joshi C.G."/>
            <person name="Kumar D."/>
            <person name="Nagpure N.S."/>
            <person name="Sahoo L."/>
            <person name="Das S.P."/>
            <person name="Bit A."/>
            <person name="Patnaik S."/>
            <person name="Meher P.K."/>
            <person name="Jayasankar P."/>
            <person name="Koringa P.G."/>
            <person name="Patel N.V."/>
            <person name="Hinsu A.T."/>
            <person name="Kumar R."/>
            <person name="Pandey M."/>
            <person name="Agarwal S."/>
            <person name="Srivastava S."/>
            <person name="Singh M."/>
            <person name="Iquebal M.A."/>
            <person name="Jaiswal S."/>
            <person name="Angadi U.B."/>
            <person name="Kumar N."/>
            <person name="Raza M."/>
            <person name="Shah T.M."/>
            <person name="Rai A."/>
            <person name="Jena J.K."/>
        </authorList>
    </citation>
    <scope>NUCLEOTIDE SEQUENCE [LARGE SCALE GENOMIC DNA]</scope>
    <source>
        <strain evidence="1">DASCIFA01</strain>
        <tissue evidence="1">Testis</tissue>
    </source>
</reference>
<organism evidence="1 2">
    <name type="scientific">Labeo rohita</name>
    <name type="common">Indian major carp</name>
    <name type="synonym">Cyprinus rohita</name>
    <dbReference type="NCBI Taxonomy" id="84645"/>
    <lineage>
        <taxon>Eukaryota</taxon>
        <taxon>Metazoa</taxon>
        <taxon>Chordata</taxon>
        <taxon>Craniata</taxon>
        <taxon>Vertebrata</taxon>
        <taxon>Euteleostomi</taxon>
        <taxon>Actinopterygii</taxon>
        <taxon>Neopterygii</taxon>
        <taxon>Teleostei</taxon>
        <taxon>Ostariophysi</taxon>
        <taxon>Cypriniformes</taxon>
        <taxon>Cyprinidae</taxon>
        <taxon>Labeoninae</taxon>
        <taxon>Labeonini</taxon>
        <taxon>Labeo</taxon>
    </lineage>
</organism>
<evidence type="ECO:0000313" key="1">
    <source>
        <dbReference type="EMBL" id="RXN33448.1"/>
    </source>
</evidence>